<dbReference type="Pfam" id="PF26188">
    <property type="entry name" value="RESC6"/>
    <property type="match status" value="1"/>
</dbReference>
<feature type="compositionally biased region" description="Low complexity" evidence="1">
    <location>
        <begin position="384"/>
        <end position="408"/>
    </location>
</feature>
<dbReference type="GO" id="GO:0003723">
    <property type="term" value="F:RNA binding"/>
    <property type="evidence" value="ECO:0007669"/>
    <property type="project" value="TreeGrafter"/>
</dbReference>
<feature type="region of interest" description="Disordered" evidence="1">
    <location>
        <begin position="449"/>
        <end position="494"/>
    </location>
</feature>
<dbReference type="InterPro" id="IPR050870">
    <property type="entry name" value="FAST_kinase"/>
</dbReference>
<feature type="compositionally biased region" description="Low complexity" evidence="1">
    <location>
        <begin position="1278"/>
        <end position="1300"/>
    </location>
</feature>
<reference evidence="3" key="1">
    <citation type="journal article" date="2019" name="Plant J.">
        <title>Chlorella vulgaris genome assembly and annotation reveals the molecular basis for metabolic acclimation to high light conditions.</title>
        <authorList>
            <person name="Cecchin M."/>
            <person name="Marcolungo L."/>
            <person name="Rossato M."/>
            <person name="Girolomoni L."/>
            <person name="Cosentino E."/>
            <person name="Cuine S."/>
            <person name="Li-Beisson Y."/>
            <person name="Delledonne M."/>
            <person name="Ballottari M."/>
        </authorList>
    </citation>
    <scope>NUCLEOTIDE SEQUENCE</scope>
    <source>
        <strain evidence="3">211/11P</strain>
    </source>
</reference>
<dbReference type="InterPro" id="IPR058917">
    <property type="entry name" value="RESC6_dom"/>
</dbReference>
<dbReference type="GO" id="GO:0035770">
    <property type="term" value="C:ribonucleoprotein granule"/>
    <property type="evidence" value="ECO:0007669"/>
    <property type="project" value="TreeGrafter"/>
</dbReference>
<reference evidence="3" key="2">
    <citation type="submission" date="2020-11" db="EMBL/GenBank/DDBJ databases">
        <authorList>
            <person name="Cecchin M."/>
            <person name="Marcolungo L."/>
            <person name="Rossato M."/>
            <person name="Girolomoni L."/>
            <person name="Cosentino E."/>
            <person name="Cuine S."/>
            <person name="Li-Beisson Y."/>
            <person name="Delledonne M."/>
            <person name="Ballottari M."/>
        </authorList>
    </citation>
    <scope>NUCLEOTIDE SEQUENCE</scope>
    <source>
        <strain evidence="3">211/11P</strain>
        <tissue evidence="3">Whole cell</tissue>
    </source>
</reference>
<dbReference type="Proteomes" id="UP001055712">
    <property type="component" value="Unassembled WGS sequence"/>
</dbReference>
<feature type="compositionally biased region" description="Acidic residues" evidence="1">
    <location>
        <begin position="425"/>
        <end position="434"/>
    </location>
</feature>
<feature type="region of interest" description="Disordered" evidence="1">
    <location>
        <begin position="1262"/>
        <end position="1328"/>
    </location>
</feature>
<feature type="region of interest" description="Disordered" evidence="1">
    <location>
        <begin position="230"/>
        <end position="278"/>
    </location>
</feature>
<organism evidence="3 4">
    <name type="scientific">Chlorella vulgaris</name>
    <name type="common">Green alga</name>
    <dbReference type="NCBI Taxonomy" id="3077"/>
    <lineage>
        <taxon>Eukaryota</taxon>
        <taxon>Viridiplantae</taxon>
        <taxon>Chlorophyta</taxon>
        <taxon>core chlorophytes</taxon>
        <taxon>Trebouxiophyceae</taxon>
        <taxon>Chlorellales</taxon>
        <taxon>Chlorellaceae</taxon>
        <taxon>Chlorella clade</taxon>
        <taxon>Chlorella</taxon>
    </lineage>
</organism>
<feature type="compositionally biased region" description="Acidic residues" evidence="1">
    <location>
        <begin position="1319"/>
        <end position="1328"/>
    </location>
</feature>
<feature type="compositionally biased region" description="Polar residues" evidence="1">
    <location>
        <begin position="22"/>
        <end position="39"/>
    </location>
</feature>
<dbReference type="GO" id="GO:0000963">
    <property type="term" value="P:mitochondrial RNA processing"/>
    <property type="evidence" value="ECO:0007669"/>
    <property type="project" value="TreeGrafter"/>
</dbReference>
<dbReference type="PANTHER" id="PTHR21228:SF40">
    <property type="entry name" value="LD45607P"/>
    <property type="match status" value="1"/>
</dbReference>
<feature type="region of interest" description="Disordered" evidence="1">
    <location>
        <begin position="368"/>
        <end position="434"/>
    </location>
</feature>
<feature type="domain" description="RNA-editing substrate-binding complex 6 protein" evidence="2">
    <location>
        <begin position="675"/>
        <end position="781"/>
    </location>
</feature>
<dbReference type="GO" id="GO:0044528">
    <property type="term" value="P:regulation of mitochondrial mRNA stability"/>
    <property type="evidence" value="ECO:0007669"/>
    <property type="project" value="TreeGrafter"/>
</dbReference>
<feature type="compositionally biased region" description="Low complexity" evidence="1">
    <location>
        <begin position="234"/>
        <end position="270"/>
    </location>
</feature>
<proteinExistence type="predicted"/>
<dbReference type="EMBL" id="SIDB01000004">
    <property type="protein sequence ID" value="KAI3433528.1"/>
    <property type="molecule type" value="Genomic_DNA"/>
</dbReference>
<evidence type="ECO:0000256" key="1">
    <source>
        <dbReference type="SAM" id="MobiDB-lite"/>
    </source>
</evidence>
<feature type="compositionally biased region" description="Low complexity" evidence="1">
    <location>
        <begin position="454"/>
        <end position="482"/>
    </location>
</feature>
<feature type="region of interest" description="Disordered" evidence="1">
    <location>
        <begin position="22"/>
        <end position="50"/>
    </location>
</feature>
<evidence type="ECO:0000313" key="4">
    <source>
        <dbReference type="Proteomes" id="UP001055712"/>
    </source>
</evidence>
<evidence type="ECO:0000313" key="3">
    <source>
        <dbReference type="EMBL" id="KAI3433528.1"/>
    </source>
</evidence>
<keyword evidence="4" id="KW-1185">Reference proteome</keyword>
<evidence type="ECO:0000259" key="2">
    <source>
        <dbReference type="Pfam" id="PF26188"/>
    </source>
</evidence>
<sequence length="1328" mass="140359">MAMELAASRSCAAATRYQRLQRTAGNARQRRNATATSCRPRQEQRSPRLSVSAVFADATGFRERQLADAAGAGDAAADSTLQELNAASHDPAAFAAVLHRLTERGGGGTVPTEAHVVAAWAAQRRNPALHAVRGSPREADVMRGLAALEELTRRQLVSLTADQIGFVYRCYVLAGGSSKPLLQGLQQAASSWRAEEYSAAGFAELAWALASSPAPVSEACRQLLHNALQGPRGQGSVAEQQQQQRQGQQGEEQQQQQTGQGVEAAQAPQQERQRVPGVQQRDWGAWFAGTPASRVVLLLWAAPRLGCHPCRQCMQAAARAALRPAAGLAKLPTKSLVTLLWALATLRAQQQLSLVRATTQQLGDRLEAQLGSGPGEKQMPPPAAAAVAAPPADGLPSGDGSSSSFGDRGTLGGRTASSGKRGGDAAEEEEEDEALLAGAATAGSLAVNSEGWHSDSAPAASSISGGDSSTSSTSRRSSSSHGRSGEPPGKGSSLDTSMLSTAVWACGQLRHADTRLLQAAAEVLQAYVGDMSAGNVARVLWGLAQLGHAPAPLLSAVTERLQVPGVLAGFSVSQLALSTSAFVALDLFPGQRCVDLLADACLAARRDFAADPRSFSNVLWNMARLGHVDEPFYLAFVPVVLSSIEQYGPSELADVARVYSRAGLNPESQREGQHTLFDALATQTVARIQGAELQDVLRIMTAFHEMGLQPEELLAAVEGWANRRLRALSPQALSLALWSFARMGSSSPALLETAGACAEAQLDNFSPSQLAQVAWSLAKLRWPAPRVLRHAGTTLAQRTDEFSDKAASNVLWALASQGEHLPREVLNGIAARLQPRLQSFGPQSLANIAWAYATLAAPPPPPFLTLLGDAALRRLPACEPQGLSMLVWSLASLGCRHDALLGEIVRLCGERPALLRQFEGQHLANLLWGLCRAGFRPHPAFLQHVAKEAQLRVADLKPQELFNIAWSYSQLGHHPGPLLDAIAAEVVPRAFAFSPQELSGTLWALAKARHSTRSTRALLDAVEGEVSARAASFEPRHLAVVAWSAGQLGWVMRPAALQSLLAALQPEALEGRSLATLVEGLAAMERQRWRQQPRHTVLPPLVPPLTSDALAERCAALVPTLQPFEFAQLAAGFAALGGPAARRLFLEAPDVATRSALNAAVRKAPLPAVVSLLWAMARWDCYPSPAYPRLADRLCRTSPQYRLAPASLVLLGQALGSMPARQLVAMSLRSGLRHAALEAAAAAAAAAAASCAASSDASLCGSSSDSSSNAGGEGWTASSQWTTSTTGSSSSSQGGTQQRWRQTKETAAPVEGGSLRQQEEDEGELQGL</sequence>
<dbReference type="GO" id="GO:0005759">
    <property type="term" value="C:mitochondrial matrix"/>
    <property type="evidence" value="ECO:0007669"/>
    <property type="project" value="TreeGrafter"/>
</dbReference>
<protein>
    <recommendedName>
        <fullName evidence="2">RNA-editing substrate-binding complex 6 protein domain-containing protein</fullName>
    </recommendedName>
</protein>
<name>A0A9D4TSE2_CHLVU</name>
<comment type="caution">
    <text evidence="3">The sequence shown here is derived from an EMBL/GenBank/DDBJ whole genome shotgun (WGS) entry which is preliminary data.</text>
</comment>
<gene>
    <name evidence="3" type="ORF">D9Q98_003338</name>
</gene>
<accession>A0A9D4TSE2</accession>
<dbReference type="OrthoDB" id="514430at2759"/>
<dbReference type="PANTHER" id="PTHR21228">
    <property type="entry name" value="FAST LEU-RICH DOMAIN-CONTAINING"/>
    <property type="match status" value="1"/>
</dbReference>